<dbReference type="Proteomes" id="UP000738325">
    <property type="component" value="Unassembled WGS sequence"/>
</dbReference>
<comment type="caution">
    <text evidence="3">The sequence shown here is derived from an EMBL/GenBank/DDBJ whole genome shotgun (WGS) entry which is preliminary data.</text>
</comment>
<dbReference type="InterPro" id="IPR036526">
    <property type="entry name" value="C-N_Hydrolase_sf"/>
</dbReference>
<proteinExistence type="predicted"/>
<reference evidence="3" key="1">
    <citation type="journal article" date="2020" name="Fungal Divers.">
        <title>Resolving the Mortierellaceae phylogeny through synthesis of multi-gene phylogenetics and phylogenomics.</title>
        <authorList>
            <person name="Vandepol N."/>
            <person name="Liber J."/>
            <person name="Desiro A."/>
            <person name="Na H."/>
            <person name="Kennedy M."/>
            <person name="Barry K."/>
            <person name="Grigoriev I.V."/>
            <person name="Miller A.N."/>
            <person name="O'Donnell K."/>
            <person name="Stajich J.E."/>
            <person name="Bonito G."/>
        </authorList>
    </citation>
    <scope>NUCLEOTIDE SEQUENCE</scope>
    <source>
        <strain evidence="3">REB-010B</strain>
    </source>
</reference>
<protein>
    <submittedName>
        <fullName evidence="3">Carbon-nitrogen hydrolase</fullName>
    </submittedName>
</protein>
<evidence type="ECO:0000313" key="3">
    <source>
        <dbReference type="EMBL" id="KAG0317406.1"/>
    </source>
</evidence>
<dbReference type="Gene3D" id="3.60.110.10">
    <property type="entry name" value="Carbon-nitrogen hydrolase"/>
    <property type="match status" value="1"/>
</dbReference>
<dbReference type="EMBL" id="JAAAIP010000424">
    <property type="protein sequence ID" value="KAG0317406.1"/>
    <property type="molecule type" value="Genomic_DNA"/>
</dbReference>
<evidence type="ECO:0000313" key="4">
    <source>
        <dbReference type="Proteomes" id="UP000738325"/>
    </source>
</evidence>
<dbReference type="SUPFAM" id="SSF56317">
    <property type="entry name" value="Carbon-nitrogen hydrolase"/>
    <property type="match status" value="1"/>
</dbReference>
<name>A0A9P6RF74_9FUNG</name>
<gene>
    <name evidence="3" type="primary">NTA1</name>
    <name evidence="3" type="ORF">BGZ99_006312</name>
</gene>
<feature type="domain" description="CN hydrolase" evidence="2">
    <location>
        <begin position="1"/>
        <end position="316"/>
    </location>
</feature>
<dbReference type="OrthoDB" id="201515at2759"/>
<feature type="compositionally biased region" description="Basic and acidic residues" evidence="1">
    <location>
        <begin position="203"/>
        <end position="222"/>
    </location>
</feature>
<feature type="region of interest" description="Disordered" evidence="1">
    <location>
        <begin position="185"/>
        <end position="237"/>
    </location>
</feature>
<dbReference type="GO" id="GO:0030163">
    <property type="term" value="P:protein catabolic process"/>
    <property type="evidence" value="ECO:0007669"/>
    <property type="project" value="TreeGrafter"/>
</dbReference>
<dbReference type="InterPro" id="IPR039703">
    <property type="entry name" value="Nta1"/>
</dbReference>
<organism evidence="3 4">
    <name type="scientific">Dissophora globulifera</name>
    <dbReference type="NCBI Taxonomy" id="979702"/>
    <lineage>
        <taxon>Eukaryota</taxon>
        <taxon>Fungi</taxon>
        <taxon>Fungi incertae sedis</taxon>
        <taxon>Mucoromycota</taxon>
        <taxon>Mortierellomycotina</taxon>
        <taxon>Mortierellomycetes</taxon>
        <taxon>Mortierellales</taxon>
        <taxon>Mortierellaceae</taxon>
        <taxon>Dissophora</taxon>
    </lineage>
</organism>
<feature type="compositionally biased region" description="Basic and acidic residues" evidence="1">
    <location>
        <begin position="185"/>
        <end position="195"/>
    </location>
</feature>
<accession>A0A9P6RF74</accession>
<dbReference type="PANTHER" id="PTHR11750">
    <property type="entry name" value="PROTEIN N-TERMINAL AMIDASE"/>
    <property type="match status" value="1"/>
</dbReference>
<dbReference type="PANTHER" id="PTHR11750:SF26">
    <property type="entry name" value="PROTEIN N-TERMINAL AMIDASE"/>
    <property type="match status" value="1"/>
</dbReference>
<dbReference type="GO" id="GO:0008418">
    <property type="term" value="F:protein-N-terminal asparagine amidohydrolase activity"/>
    <property type="evidence" value="ECO:0007669"/>
    <property type="project" value="InterPro"/>
</dbReference>
<dbReference type="AlphaFoldDB" id="A0A9P6RF74"/>
<dbReference type="PROSITE" id="PS50263">
    <property type="entry name" value="CN_HYDROLASE"/>
    <property type="match status" value="1"/>
</dbReference>
<evidence type="ECO:0000256" key="1">
    <source>
        <dbReference type="SAM" id="MobiDB-lite"/>
    </source>
</evidence>
<dbReference type="InterPro" id="IPR003010">
    <property type="entry name" value="C-N_Hydrolase"/>
</dbReference>
<evidence type="ECO:0000259" key="2">
    <source>
        <dbReference type="PROSITE" id="PS50263"/>
    </source>
</evidence>
<sequence>MKIVCVQFDPLLAQVQRNIDHVDKMIADLKPEDVDILVLPEMAFTGYVFSGKDHIRPYLEDAETGPSVQWAKAQAVRFNAYVQVGYPEKRIFNEEDQFHEEFYNSICFVSPEGKLLTTYAKHFLYFTDETWAEEGPEFVGFGICMDVNPYQFKTEFTAFEFAHFHLKKETNLILCSMAWNRDDEAPKEEKVEPKAKSAKSKARKEETEERDRKHPESISHEADGDDDEWEDQHEGTLSEAALRSESIQYWAARMTPYYETKKMGDKETYIVVSNRSGIEEGILFVGSTCVLKLSASGPEVVGMLSAYDEGVLKVEI</sequence>
<keyword evidence="4" id="KW-1185">Reference proteome</keyword>
<dbReference type="Pfam" id="PF00795">
    <property type="entry name" value="CN_hydrolase"/>
    <property type="match status" value="1"/>
</dbReference>
<keyword evidence="3" id="KW-0378">Hydrolase</keyword>
<dbReference type="GO" id="GO:0070773">
    <property type="term" value="F:protein-N-terminal glutamine amidohydrolase activity"/>
    <property type="evidence" value="ECO:0007669"/>
    <property type="project" value="InterPro"/>
</dbReference>